<sequence>YVPAGGDGGVLSIPGSNKGLSFTVDGNGRYCYLDPYLGAVKTQLLNIMEKLHLSNRSQAAVRATELFDESIERAEKAYIACLEAQKEVLE</sequence>
<dbReference type="InterPro" id="IPR016032">
    <property type="entry name" value="Sig_transdc_resp-reg_C-effctor"/>
</dbReference>
<dbReference type="EMBL" id="BARV01015281">
    <property type="protein sequence ID" value="GAI28952.1"/>
    <property type="molecule type" value="Genomic_DNA"/>
</dbReference>
<accession>X1MBE9</accession>
<protein>
    <submittedName>
        <fullName evidence="1">Uncharacterized protein</fullName>
    </submittedName>
</protein>
<evidence type="ECO:0000313" key="1">
    <source>
        <dbReference type="EMBL" id="GAI28952.1"/>
    </source>
</evidence>
<dbReference type="SUPFAM" id="SSF46894">
    <property type="entry name" value="C-terminal effector domain of the bipartite response regulators"/>
    <property type="match status" value="1"/>
</dbReference>
<organism evidence="1">
    <name type="scientific">marine sediment metagenome</name>
    <dbReference type="NCBI Taxonomy" id="412755"/>
    <lineage>
        <taxon>unclassified sequences</taxon>
        <taxon>metagenomes</taxon>
        <taxon>ecological metagenomes</taxon>
    </lineage>
</organism>
<dbReference type="AlphaFoldDB" id="X1MBE9"/>
<feature type="non-terminal residue" evidence="1">
    <location>
        <position position="1"/>
    </location>
</feature>
<dbReference type="GO" id="GO:0003677">
    <property type="term" value="F:DNA binding"/>
    <property type="evidence" value="ECO:0007669"/>
    <property type="project" value="InterPro"/>
</dbReference>
<dbReference type="InterPro" id="IPR036921">
    <property type="entry name" value="PurM-like_N_sf"/>
</dbReference>
<gene>
    <name evidence="1" type="ORF">S06H3_26436</name>
</gene>
<comment type="caution">
    <text evidence="1">The sequence shown here is derived from an EMBL/GenBank/DDBJ whole genome shotgun (WGS) entry which is preliminary data.</text>
</comment>
<name>X1MBE9_9ZZZZ</name>
<proteinExistence type="predicted"/>
<dbReference type="SUPFAM" id="SSF55326">
    <property type="entry name" value="PurM N-terminal domain-like"/>
    <property type="match status" value="1"/>
</dbReference>
<dbReference type="GO" id="GO:0006355">
    <property type="term" value="P:regulation of DNA-templated transcription"/>
    <property type="evidence" value="ECO:0007669"/>
    <property type="project" value="InterPro"/>
</dbReference>
<reference evidence="1" key="1">
    <citation type="journal article" date="2014" name="Front. Microbiol.">
        <title>High frequency of phylogenetically diverse reductive dehalogenase-homologous genes in deep subseafloor sedimentary metagenomes.</title>
        <authorList>
            <person name="Kawai M."/>
            <person name="Futagami T."/>
            <person name="Toyoda A."/>
            <person name="Takaki Y."/>
            <person name="Nishi S."/>
            <person name="Hori S."/>
            <person name="Arai W."/>
            <person name="Tsubouchi T."/>
            <person name="Morono Y."/>
            <person name="Uchiyama I."/>
            <person name="Ito T."/>
            <person name="Fujiyama A."/>
            <person name="Inagaki F."/>
            <person name="Takami H."/>
        </authorList>
    </citation>
    <scope>NUCLEOTIDE SEQUENCE</scope>
    <source>
        <strain evidence="1">Expedition CK06-06</strain>
    </source>
</reference>
<dbReference type="Gene3D" id="3.30.1330.10">
    <property type="entry name" value="PurM-like, N-terminal domain"/>
    <property type="match status" value="1"/>
</dbReference>